<evidence type="ECO:0000256" key="6">
    <source>
        <dbReference type="ARBA" id="ARBA00023303"/>
    </source>
</evidence>
<dbReference type="Pfam" id="PF02537">
    <property type="entry name" value="CRCB"/>
    <property type="match status" value="1"/>
</dbReference>
<dbReference type="GO" id="GO:0005886">
    <property type="term" value="C:plasma membrane"/>
    <property type="evidence" value="ECO:0007669"/>
    <property type="project" value="UniProtKB-SubCell"/>
</dbReference>
<keyword evidence="6 10" id="KW-0407">Ion channel</keyword>
<evidence type="ECO:0000256" key="3">
    <source>
        <dbReference type="ARBA" id="ARBA00022692"/>
    </source>
</evidence>
<dbReference type="RefSeq" id="WP_157676894.1">
    <property type="nucleotide sequence ID" value="NZ_LT629688.1"/>
</dbReference>
<feature type="transmembrane region" description="Helical" evidence="10">
    <location>
        <begin position="97"/>
        <end position="121"/>
    </location>
</feature>
<comment type="function">
    <text evidence="9 10">Fluoride-specific ion channel. Important for reducing fluoride concentration in the cell, thus reducing its toxicity.</text>
</comment>
<comment type="similarity">
    <text evidence="7 10">Belongs to the fluoride channel Fluc/FEX (TC 1.A.43) family.</text>
</comment>
<keyword evidence="2 10" id="KW-1003">Cell membrane</keyword>
<dbReference type="PANTHER" id="PTHR28259">
    <property type="entry name" value="FLUORIDE EXPORT PROTEIN 1-RELATED"/>
    <property type="match status" value="1"/>
</dbReference>
<evidence type="ECO:0000256" key="8">
    <source>
        <dbReference type="ARBA" id="ARBA00035585"/>
    </source>
</evidence>
<protein>
    <recommendedName>
        <fullName evidence="10">Fluoride-specific ion channel FluC</fullName>
    </recommendedName>
</protein>
<keyword evidence="5 10" id="KW-0472">Membrane</keyword>
<evidence type="ECO:0000256" key="10">
    <source>
        <dbReference type="HAMAP-Rule" id="MF_00454"/>
    </source>
</evidence>
<evidence type="ECO:0000256" key="4">
    <source>
        <dbReference type="ARBA" id="ARBA00022989"/>
    </source>
</evidence>
<accession>A0A1G6RUG8</accession>
<feature type="transmembrane region" description="Helical" evidence="10">
    <location>
        <begin position="37"/>
        <end position="57"/>
    </location>
</feature>
<comment type="catalytic activity">
    <reaction evidence="8">
        <text>fluoride(in) = fluoride(out)</text>
        <dbReference type="Rhea" id="RHEA:76159"/>
        <dbReference type="ChEBI" id="CHEBI:17051"/>
    </reaction>
    <physiologicalReaction direction="left-to-right" evidence="8">
        <dbReference type="Rhea" id="RHEA:76160"/>
    </physiologicalReaction>
</comment>
<dbReference type="EMBL" id="LT629688">
    <property type="protein sequence ID" value="SDD08034.1"/>
    <property type="molecule type" value="Genomic_DNA"/>
</dbReference>
<keyword evidence="10" id="KW-0406">Ion transport</keyword>
<dbReference type="STRING" id="675864.SAMN04489747_0117"/>
<evidence type="ECO:0000313" key="11">
    <source>
        <dbReference type="EMBL" id="SDD08034.1"/>
    </source>
</evidence>
<evidence type="ECO:0000313" key="12">
    <source>
        <dbReference type="Proteomes" id="UP000198546"/>
    </source>
</evidence>
<dbReference type="InterPro" id="IPR003691">
    <property type="entry name" value="FluC"/>
</dbReference>
<name>A0A1G6RUG8_9ACTN</name>
<dbReference type="HAMAP" id="MF_00454">
    <property type="entry name" value="FluC"/>
    <property type="match status" value="1"/>
</dbReference>
<keyword evidence="3 10" id="KW-0812">Transmembrane</keyword>
<proteinExistence type="inferred from homology"/>
<organism evidence="11 12">
    <name type="scientific">Auraticoccus monumenti</name>
    <dbReference type="NCBI Taxonomy" id="675864"/>
    <lineage>
        <taxon>Bacteria</taxon>
        <taxon>Bacillati</taxon>
        <taxon>Actinomycetota</taxon>
        <taxon>Actinomycetes</taxon>
        <taxon>Propionibacteriales</taxon>
        <taxon>Propionibacteriaceae</taxon>
        <taxon>Auraticoccus</taxon>
    </lineage>
</organism>
<feature type="transmembrane region" description="Helical" evidence="10">
    <location>
        <begin position="63"/>
        <end position="85"/>
    </location>
</feature>
<evidence type="ECO:0000256" key="5">
    <source>
        <dbReference type="ARBA" id="ARBA00023136"/>
    </source>
</evidence>
<sequence length="123" mass="12066">MTATTWLAVALGGFLGGALRGWLATVLPPAGDGLPRAVLLCNVAGSFALGLATALLLPGSPAAALVGTGFCGALTTWSTFSLDVVSLLEQRRRRTALGYVLTTAGAGLLAAAVGLTLGSALGG</sequence>
<gene>
    <name evidence="10" type="primary">fluC</name>
    <name evidence="10" type="synonym">crcB</name>
    <name evidence="11" type="ORF">SAMN04489747_0117</name>
</gene>
<keyword evidence="10" id="KW-0915">Sodium</keyword>
<evidence type="ECO:0000256" key="1">
    <source>
        <dbReference type="ARBA" id="ARBA00004651"/>
    </source>
</evidence>
<keyword evidence="4 10" id="KW-1133">Transmembrane helix</keyword>
<keyword evidence="10" id="KW-0479">Metal-binding</keyword>
<dbReference type="PANTHER" id="PTHR28259:SF1">
    <property type="entry name" value="FLUORIDE EXPORT PROTEIN 1-RELATED"/>
    <property type="match status" value="1"/>
</dbReference>
<evidence type="ECO:0000256" key="7">
    <source>
        <dbReference type="ARBA" id="ARBA00035120"/>
    </source>
</evidence>
<dbReference type="Proteomes" id="UP000198546">
    <property type="component" value="Chromosome i"/>
</dbReference>
<dbReference type="GO" id="GO:0062054">
    <property type="term" value="F:fluoride channel activity"/>
    <property type="evidence" value="ECO:0007669"/>
    <property type="project" value="UniProtKB-UniRule"/>
</dbReference>
<comment type="subcellular location">
    <subcellularLocation>
        <location evidence="1 10">Cell membrane</location>
        <topology evidence="1 10">Multi-pass membrane protein</topology>
    </subcellularLocation>
</comment>
<dbReference type="AlphaFoldDB" id="A0A1G6RUG8"/>
<keyword evidence="10" id="KW-0813">Transport</keyword>
<comment type="activity regulation">
    <text evidence="10">Na(+) is not transported, but it plays an essential structural role and its presence is essential for fluoride channel function.</text>
</comment>
<feature type="binding site" evidence="10">
    <location>
        <position position="75"/>
    </location>
    <ligand>
        <name>Na(+)</name>
        <dbReference type="ChEBI" id="CHEBI:29101"/>
        <note>structural</note>
    </ligand>
</feature>
<dbReference type="GO" id="GO:0140114">
    <property type="term" value="P:cellular detoxification of fluoride"/>
    <property type="evidence" value="ECO:0007669"/>
    <property type="project" value="UniProtKB-UniRule"/>
</dbReference>
<feature type="binding site" evidence="10">
    <location>
        <position position="72"/>
    </location>
    <ligand>
        <name>Na(+)</name>
        <dbReference type="ChEBI" id="CHEBI:29101"/>
        <note>structural</note>
    </ligand>
</feature>
<dbReference type="GO" id="GO:0046872">
    <property type="term" value="F:metal ion binding"/>
    <property type="evidence" value="ECO:0007669"/>
    <property type="project" value="UniProtKB-KW"/>
</dbReference>
<reference evidence="11 12" key="1">
    <citation type="submission" date="2016-10" db="EMBL/GenBank/DDBJ databases">
        <authorList>
            <person name="de Groot N.N."/>
        </authorList>
    </citation>
    <scope>NUCLEOTIDE SEQUENCE [LARGE SCALE GENOMIC DNA]</scope>
    <source>
        <strain evidence="11 12">MON 2.2</strain>
    </source>
</reference>
<evidence type="ECO:0000256" key="9">
    <source>
        <dbReference type="ARBA" id="ARBA00049940"/>
    </source>
</evidence>
<feature type="transmembrane region" description="Helical" evidence="10">
    <location>
        <begin position="6"/>
        <end position="25"/>
    </location>
</feature>
<evidence type="ECO:0000256" key="2">
    <source>
        <dbReference type="ARBA" id="ARBA00022475"/>
    </source>
</evidence>
<keyword evidence="12" id="KW-1185">Reference proteome</keyword>